<reference evidence="2 3" key="1">
    <citation type="submission" date="2023-08" db="EMBL/GenBank/DDBJ databases">
        <title>Rhodoferax potami sp. nov. and Rhodoferax mekongensis sp. nov., isolated from the Mekong River in Thailand.</title>
        <authorList>
            <person name="Kitikhun S."/>
            <person name="Charoenyingcharoen P."/>
            <person name="Siriarchawattana P."/>
            <person name="Likhitrattanapisal S."/>
            <person name="Nilsakha T."/>
            <person name="Chanpet A."/>
            <person name="Rattanawaree P."/>
            <person name="Ingsriswang S."/>
        </authorList>
    </citation>
    <scope>NUCLEOTIDE SEQUENCE [LARGE SCALE GENOMIC DNA]</scope>
    <source>
        <strain evidence="2 3">TBRC 17307</strain>
    </source>
</reference>
<organism evidence="2 3">
    <name type="scientific">Rhodoferax mekongensis</name>
    <dbReference type="NCBI Taxonomy" id="3068341"/>
    <lineage>
        <taxon>Bacteria</taxon>
        <taxon>Pseudomonadati</taxon>
        <taxon>Pseudomonadota</taxon>
        <taxon>Betaproteobacteria</taxon>
        <taxon>Burkholderiales</taxon>
        <taxon>Comamonadaceae</taxon>
        <taxon>Rhodoferax</taxon>
    </lineage>
</organism>
<evidence type="ECO:0000256" key="1">
    <source>
        <dbReference type="SAM" id="MobiDB-lite"/>
    </source>
</evidence>
<dbReference type="EMBL" id="CP132507">
    <property type="protein sequence ID" value="WNO05812.1"/>
    <property type="molecule type" value="Genomic_DNA"/>
</dbReference>
<name>A0ABZ0B1T8_9BURK</name>
<gene>
    <name evidence="2" type="ORF">RAN89_05090</name>
</gene>
<keyword evidence="3" id="KW-1185">Reference proteome</keyword>
<dbReference type="Proteomes" id="UP001302257">
    <property type="component" value="Chromosome"/>
</dbReference>
<evidence type="ECO:0000313" key="3">
    <source>
        <dbReference type="Proteomes" id="UP001302257"/>
    </source>
</evidence>
<proteinExistence type="predicted"/>
<dbReference type="RefSeq" id="WP_313868545.1">
    <property type="nucleotide sequence ID" value="NZ_CP132507.1"/>
</dbReference>
<feature type="region of interest" description="Disordered" evidence="1">
    <location>
        <begin position="61"/>
        <end position="87"/>
    </location>
</feature>
<evidence type="ECO:0000313" key="2">
    <source>
        <dbReference type="EMBL" id="WNO05812.1"/>
    </source>
</evidence>
<sequence length="109" mass="11884">MLYKFKSKVASDVIMLEPNGRQILALWGRTGEESLRKGILLAADMPVAISALEEAIAKEEAQRAQADLEAQEKGEDTTPTGVSLRQRATPLLDMARRSMAAGKDITWGV</sequence>
<dbReference type="InterPro" id="IPR014991">
    <property type="entry name" value="DUF1840"/>
</dbReference>
<accession>A0ABZ0B1T8</accession>
<protein>
    <submittedName>
        <fullName evidence="2">DUF1840 domain-containing protein</fullName>
    </submittedName>
</protein>
<dbReference type="Pfam" id="PF08895">
    <property type="entry name" value="DUF1840"/>
    <property type="match status" value="1"/>
</dbReference>